<dbReference type="Proteomes" id="UP000018951">
    <property type="component" value="Unassembled WGS sequence"/>
</dbReference>
<comment type="caution">
    <text evidence="1">The sequence shown here is derived from an EMBL/GenBank/DDBJ whole genome shotgun (WGS) entry which is preliminary data.</text>
</comment>
<organism evidence="1 2">
    <name type="scientific">Candidatus Xenolissoclinum pacificiensis L6</name>
    <dbReference type="NCBI Taxonomy" id="1401685"/>
    <lineage>
        <taxon>Bacteria</taxon>
        <taxon>Pseudomonadati</taxon>
        <taxon>Pseudomonadota</taxon>
        <taxon>Alphaproteobacteria</taxon>
        <taxon>Rickettsiales</taxon>
        <taxon>Anaplasmataceae</taxon>
        <taxon>Candidatus Xenolissoclinum</taxon>
    </lineage>
</organism>
<evidence type="ECO:0000313" key="1">
    <source>
        <dbReference type="EMBL" id="ETO91285.1"/>
    </source>
</evidence>
<reference evidence="1 2" key="1">
    <citation type="journal article" date="2013" name="PLoS ONE">
        <title>Bacterial endosymbiosis in a chordate host: long-term co-evolution and conservation of secondary metabolism.</title>
        <authorList>
            <person name="Kwan J.C."/>
            <person name="Schmidt E.W."/>
        </authorList>
    </citation>
    <scope>NUCLEOTIDE SEQUENCE [LARGE SCALE GENOMIC DNA]</scope>
    <source>
        <strain evidence="2">L6</strain>
    </source>
</reference>
<evidence type="ECO:0000313" key="2">
    <source>
        <dbReference type="Proteomes" id="UP000018951"/>
    </source>
</evidence>
<sequence>MLRILSLTAESSYTICLSGLFKIMNYYILNVGIMIDDVRTILSCVEELWDNPIYNN</sequence>
<name>W2UZL3_9RICK</name>
<proteinExistence type="predicted"/>
<dbReference type="AlphaFoldDB" id="W2UZL3"/>
<accession>W2UZL3</accession>
<protein>
    <submittedName>
        <fullName evidence="1">Uncharacterized protein</fullName>
    </submittedName>
</protein>
<dbReference type="EMBL" id="AXCJ01000007">
    <property type="protein sequence ID" value="ETO91285.1"/>
    <property type="molecule type" value="Genomic_DNA"/>
</dbReference>
<keyword evidence="2" id="KW-1185">Reference proteome</keyword>
<gene>
    <name evidence="1" type="ORF">P857_409</name>
</gene>